<dbReference type="HOGENOM" id="CLU_1025362_0_0_6"/>
<dbReference type="STRING" id="262668.GCA_000931715_00024"/>
<dbReference type="GO" id="GO:0015074">
    <property type="term" value="P:DNA integration"/>
    <property type="evidence" value="ECO:0007669"/>
    <property type="project" value="InterPro"/>
</dbReference>
<evidence type="ECO:0000313" key="2">
    <source>
        <dbReference type="EMBL" id="ENW03712.1"/>
    </source>
</evidence>
<dbReference type="InterPro" id="IPR013762">
    <property type="entry name" value="Integrase-like_cat_sf"/>
</dbReference>
<evidence type="ECO:0000256" key="1">
    <source>
        <dbReference type="ARBA" id="ARBA00023172"/>
    </source>
</evidence>
<sequence length="271" mass="31645">MAIRQPKKNIEYDVIHDGGGLKPLTDNQQKIFIEYLERFGNRQLQLICLISLLTGARIQTIGTLKVYHLKQLIKKIKENQINNTYILQAGANTGVDTKFNKSLNLYFPKNLIFSLDNYINSKTWHKRALKSFYGTTDENYVFITKSGLPYYTSKEEILEIKNTQNQKIVIRNGEAIRKNLDELVKKIKEEHHDFRAFKFHDLRATFGMNYLKLLLKRNLNKDQCLLLLKEAMGHNNISTTLNYLNYQEIIDQFSTAQEDLENKIFGSMLND</sequence>
<gene>
    <name evidence="2" type="ORF">F933_03112</name>
</gene>
<comment type="caution">
    <text evidence="2">The sequence shown here is derived from an EMBL/GenBank/DDBJ whole genome shotgun (WGS) entry which is preliminary data.</text>
</comment>
<dbReference type="GeneID" id="29857661"/>
<dbReference type="AlphaFoldDB" id="N9E0P1"/>
<dbReference type="RefSeq" id="WP_005062681.1">
    <property type="nucleotide sequence ID" value="NZ_KB849766.1"/>
</dbReference>
<reference evidence="2 3" key="1">
    <citation type="submission" date="2013-02" db="EMBL/GenBank/DDBJ databases">
        <title>The Genome Sequence of Acinetobacter beijerinckii CIP 110307.</title>
        <authorList>
            <consortium name="The Broad Institute Genome Sequencing Platform"/>
            <consortium name="The Broad Institute Genome Sequencing Center for Infectious Disease"/>
            <person name="Cerqueira G."/>
            <person name="Feldgarden M."/>
            <person name="Courvalin P."/>
            <person name="Perichon B."/>
            <person name="Grillot-Courvalin C."/>
            <person name="Clermont D."/>
            <person name="Rocha E."/>
            <person name="Yoon E.-J."/>
            <person name="Nemec A."/>
            <person name="Walker B."/>
            <person name="Young S.K."/>
            <person name="Zeng Q."/>
            <person name="Gargeya S."/>
            <person name="Fitzgerald M."/>
            <person name="Haas B."/>
            <person name="Abouelleil A."/>
            <person name="Alvarado L."/>
            <person name="Arachchi H.M."/>
            <person name="Berlin A.M."/>
            <person name="Chapman S.B."/>
            <person name="Dewar J."/>
            <person name="Goldberg J."/>
            <person name="Griggs A."/>
            <person name="Gujja S."/>
            <person name="Hansen M."/>
            <person name="Howarth C."/>
            <person name="Imamovic A."/>
            <person name="Larimer J."/>
            <person name="McCowan C."/>
            <person name="Murphy C."/>
            <person name="Neiman D."/>
            <person name="Pearson M."/>
            <person name="Priest M."/>
            <person name="Roberts A."/>
            <person name="Saif S."/>
            <person name="Shea T."/>
            <person name="Sisk P."/>
            <person name="Sykes S."/>
            <person name="Wortman J."/>
            <person name="Nusbaum C."/>
            <person name="Birren B."/>
        </authorList>
    </citation>
    <scope>NUCLEOTIDE SEQUENCE [LARGE SCALE GENOMIC DNA]</scope>
    <source>
        <strain evidence="2 3">CIP 110307</strain>
    </source>
</reference>
<organism evidence="2 3">
    <name type="scientific">Acinetobacter beijerinckii CIP 110307</name>
    <dbReference type="NCBI Taxonomy" id="1217648"/>
    <lineage>
        <taxon>Bacteria</taxon>
        <taxon>Pseudomonadati</taxon>
        <taxon>Pseudomonadota</taxon>
        <taxon>Gammaproteobacteria</taxon>
        <taxon>Moraxellales</taxon>
        <taxon>Moraxellaceae</taxon>
        <taxon>Acinetobacter</taxon>
    </lineage>
</organism>
<accession>N9E0P1</accession>
<dbReference type="eggNOG" id="COG0582">
    <property type="taxonomic scope" value="Bacteria"/>
</dbReference>
<name>N9E0P1_9GAMM</name>
<evidence type="ECO:0000313" key="3">
    <source>
        <dbReference type="Proteomes" id="UP000017670"/>
    </source>
</evidence>
<proteinExistence type="predicted"/>
<dbReference type="InterPro" id="IPR011010">
    <property type="entry name" value="DNA_brk_join_enz"/>
</dbReference>
<dbReference type="SUPFAM" id="SSF56349">
    <property type="entry name" value="DNA breaking-rejoining enzymes"/>
    <property type="match status" value="1"/>
</dbReference>
<dbReference type="Gene3D" id="1.10.443.10">
    <property type="entry name" value="Intergrase catalytic core"/>
    <property type="match status" value="1"/>
</dbReference>
<keyword evidence="3" id="KW-1185">Reference proteome</keyword>
<protein>
    <submittedName>
        <fullName evidence="2">Uncharacterized protein</fullName>
    </submittedName>
</protein>
<dbReference type="EMBL" id="APQL01000011">
    <property type="protein sequence ID" value="ENW03712.1"/>
    <property type="molecule type" value="Genomic_DNA"/>
</dbReference>
<keyword evidence="1" id="KW-0233">DNA recombination</keyword>
<dbReference type="Proteomes" id="UP000017670">
    <property type="component" value="Unassembled WGS sequence"/>
</dbReference>
<dbReference type="PATRIC" id="fig|1217648.3.peg.3032"/>
<dbReference type="GO" id="GO:0003677">
    <property type="term" value="F:DNA binding"/>
    <property type="evidence" value="ECO:0007669"/>
    <property type="project" value="InterPro"/>
</dbReference>
<dbReference type="GO" id="GO:0006310">
    <property type="term" value="P:DNA recombination"/>
    <property type="evidence" value="ECO:0007669"/>
    <property type="project" value="UniProtKB-KW"/>
</dbReference>